<feature type="signal peptide" evidence="1">
    <location>
        <begin position="1"/>
        <end position="21"/>
    </location>
</feature>
<evidence type="ECO:0008006" key="4">
    <source>
        <dbReference type="Google" id="ProtNLM"/>
    </source>
</evidence>
<organism evidence="2 3">
    <name type="scientific">Flavobacterium keumense</name>
    <dbReference type="NCBI Taxonomy" id="1306518"/>
    <lineage>
        <taxon>Bacteria</taxon>
        <taxon>Pseudomonadati</taxon>
        <taxon>Bacteroidota</taxon>
        <taxon>Flavobacteriia</taxon>
        <taxon>Flavobacteriales</taxon>
        <taxon>Flavobacteriaceae</taxon>
        <taxon>Flavobacterium</taxon>
    </lineage>
</organism>
<name>A0ABY8N3Z6_9FLAO</name>
<sequence>MKQFGILLLITHLCLSSICRAQENDTFYFESGVQVSIPVHIMMYRSHRLAVGANFRIMKPITEKTTIGIRADYEYRFTKINNLTIVPDSTLAEQARYRNFIILSLKPNVQFKLQSNWFLGIETGVGYAISDANKGIGLGFVSEFAGPQRFGLCSNLFIGKHFNVLNYKMNLTLYLSQYLAHGHAENALGLRFNYQFNKL</sequence>
<dbReference type="Proteomes" id="UP001232117">
    <property type="component" value="Chromosome"/>
</dbReference>
<protein>
    <recommendedName>
        <fullName evidence="4">Lipid A 3-O-deacylase (PagL)</fullName>
    </recommendedName>
</protein>
<dbReference type="RefSeq" id="WP_264532904.1">
    <property type="nucleotide sequence ID" value="NZ_CP092332.1"/>
</dbReference>
<keyword evidence="1" id="KW-0732">Signal</keyword>
<evidence type="ECO:0000313" key="3">
    <source>
        <dbReference type="Proteomes" id="UP001232117"/>
    </source>
</evidence>
<reference evidence="2 3" key="1">
    <citation type="submission" date="2023-06" db="EMBL/GenBank/DDBJ databases">
        <title>Complete Genome Sequence of Flavobacterium keumense K3R-10.</title>
        <authorList>
            <person name="Jeong H."/>
            <person name="Jhang S.Y."/>
            <person name="Kim J.N."/>
        </authorList>
    </citation>
    <scope>NUCLEOTIDE SEQUENCE [LARGE SCALE GENOMIC DNA]</scope>
    <source>
        <strain evidence="2 3">K3R-10</strain>
    </source>
</reference>
<evidence type="ECO:0000256" key="1">
    <source>
        <dbReference type="SAM" id="SignalP"/>
    </source>
</evidence>
<keyword evidence="3" id="KW-1185">Reference proteome</keyword>
<feature type="chain" id="PRO_5046133897" description="Lipid A 3-O-deacylase (PagL)" evidence="1">
    <location>
        <begin position="22"/>
        <end position="199"/>
    </location>
</feature>
<accession>A0ABY8N3Z6</accession>
<proteinExistence type="predicted"/>
<evidence type="ECO:0000313" key="2">
    <source>
        <dbReference type="EMBL" id="WGK94370.1"/>
    </source>
</evidence>
<gene>
    <name evidence="2" type="ORF">MG292_09835</name>
</gene>
<dbReference type="EMBL" id="CP092332">
    <property type="protein sequence ID" value="WGK94370.1"/>
    <property type="molecule type" value="Genomic_DNA"/>
</dbReference>